<evidence type="ECO:0000313" key="8">
    <source>
        <dbReference type="Proteomes" id="UP000184066"/>
    </source>
</evidence>
<comment type="subcellular location">
    <subcellularLocation>
        <location evidence="1">Membrane</location>
        <topology evidence="1">Multi-pass membrane protein</topology>
    </subcellularLocation>
</comment>
<dbReference type="InterPro" id="IPR052165">
    <property type="entry name" value="Membrane_assoc_protease"/>
</dbReference>
<protein>
    <recommendedName>
        <fullName evidence="6">NfeD-like C-terminal domain-containing protein</fullName>
    </recommendedName>
</protein>
<dbReference type="EMBL" id="FRDL01000002">
    <property type="protein sequence ID" value="SHN57996.1"/>
    <property type="molecule type" value="Genomic_DNA"/>
</dbReference>
<feature type="transmembrane region" description="Helical" evidence="5">
    <location>
        <begin position="57"/>
        <end position="78"/>
    </location>
</feature>
<dbReference type="PANTHER" id="PTHR33507:SF3">
    <property type="entry name" value="INNER MEMBRANE PROTEIN YBBJ"/>
    <property type="match status" value="1"/>
</dbReference>
<sequence length="156" mass="16489">MDIFAFLDGASPWGWAALAVGLAAVEMLIGSFFLLWPALAAALTAMALIYAPDLSGAAQIGLFSGAAALLTLGGRWAARRLGAARSGRPELNRREARLTGRVAVAVEPFEEGEGAVEIDGVRWRARAAPDARIDKGARLRVRRAEGMTLIVAPVNH</sequence>
<dbReference type="RefSeq" id="WP_072746482.1">
    <property type="nucleotide sequence ID" value="NZ_FOHL01000003.1"/>
</dbReference>
<evidence type="ECO:0000256" key="4">
    <source>
        <dbReference type="ARBA" id="ARBA00023136"/>
    </source>
</evidence>
<evidence type="ECO:0000313" key="7">
    <source>
        <dbReference type="EMBL" id="SHN57996.1"/>
    </source>
</evidence>
<name>A0A1M7SHN0_9RHOB</name>
<feature type="domain" description="NfeD-like C-terminal" evidence="6">
    <location>
        <begin position="96"/>
        <end position="153"/>
    </location>
</feature>
<proteinExistence type="predicted"/>
<keyword evidence="8" id="KW-1185">Reference proteome</keyword>
<reference evidence="7 8" key="1">
    <citation type="submission" date="2016-12" db="EMBL/GenBank/DDBJ databases">
        <authorList>
            <person name="Song W.-J."/>
            <person name="Kurnit D.M."/>
        </authorList>
    </citation>
    <scope>NUCLEOTIDE SEQUENCE [LARGE SCALE GENOMIC DNA]</scope>
    <source>
        <strain evidence="7 8">CGMCC 1.10808</strain>
    </source>
</reference>
<evidence type="ECO:0000256" key="2">
    <source>
        <dbReference type="ARBA" id="ARBA00022692"/>
    </source>
</evidence>
<keyword evidence="4 5" id="KW-0472">Membrane</keyword>
<dbReference type="PANTHER" id="PTHR33507">
    <property type="entry name" value="INNER MEMBRANE PROTEIN YBBJ"/>
    <property type="match status" value="1"/>
</dbReference>
<evidence type="ECO:0000256" key="5">
    <source>
        <dbReference type="SAM" id="Phobius"/>
    </source>
</evidence>
<dbReference type="InterPro" id="IPR002810">
    <property type="entry name" value="NfeD-like_C"/>
</dbReference>
<organism evidence="7 8">
    <name type="scientific">Oceanicella actignis</name>
    <dbReference type="NCBI Taxonomy" id="1189325"/>
    <lineage>
        <taxon>Bacteria</taxon>
        <taxon>Pseudomonadati</taxon>
        <taxon>Pseudomonadota</taxon>
        <taxon>Alphaproteobacteria</taxon>
        <taxon>Rhodobacterales</taxon>
        <taxon>Paracoccaceae</taxon>
        <taxon>Oceanicella</taxon>
    </lineage>
</organism>
<keyword evidence="3 5" id="KW-1133">Transmembrane helix</keyword>
<evidence type="ECO:0000256" key="3">
    <source>
        <dbReference type="ARBA" id="ARBA00022989"/>
    </source>
</evidence>
<accession>A0A1M7SHN0</accession>
<dbReference type="Proteomes" id="UP000184066">
    <property type="component" value="Unassembled WGS sequence"/>
</dbReference>
<dbReference type="Pfam" id="PF01957">
    <property type="entry name" value="NfeD"/>
    <property type="match status" value="1"/>
</dbReference>
<dbReference type="STRING" id="1189325.SAMN04488119_10367"/>
<dbReference type="GO" id="GO:0005886">
    <property type="term" value="C:plasma membrane"/>
    <property type="evidence" value="ECO:0007669"/>
    <property type="project" value="TreeGrafter"/>
</dbReference>
<keyword evidence="2 5" id="KW-0812">Transmembrane</keyword>
<evidence type="ECO:0000256" key="1">
    <source>
        <dbReference type="ARBA" id="ARBA00004141"/>
    </source>
</evidence>
<evidence type="ECO:0000259" key="6">
    <source>
        <dbReference type="Pfam" id="PF01957"/>
    </source>
</evidence>
<dbReference type="OrthoDB" id="7204091at2"/>
<dbReference type="SUPFAM" id="SSF141322">
    <property type="entry name" value="NfeD domain-like"/>
    <property type="match status" value="1"/>
</dbReference>
<gene>
    <name evidence="7" type="ORF">SAMN05216200_102442</name>
</gene>
<dbReference type="AlphaFoldDB" id="A0A1M7SHN0"/>
<dbReference type="Gene3D" id="2.40.50.140">
    <property type="entry name" value="Nucleic acid-binding proteins"/>
    <property type="match status" value="1"/>
</dbReference>
<dbReference type="InterPro" id="IPR012340">
    <property type="entry name" value="NA-bd_OB-fold"/>
</dbReference>
<feature type="transmembrane region" description="Helical" evidence="5">
    <location>
        <begin position="12"/>
        <end position="29"/>
    </location>
</feature>